<keyword evidence="12" id="KW-0511">Multifunctional enzyme</keyword>
<evidence type="ECO:0000256" key="6">
    <source>
        <dbReference type="ARBA" id="ARBA00022679"/>
    </source>
</evidence>
<keyword evidence="9 15" id="KW-0418">Kinase</keyword>
<comment type="pathway">
    <text evidence="3 15">Cofactor biosynthesis; FMN biosynthesis; FMN from riboflavin (ATP route): step 1/1.</text>
</comment>
<evidence type="ECO:0000256" key="10">
    <source>
        <dbReference type="ARBA" id="ARBA00022827"/>
    </source>
</evidence>
<dbReference type="GO" id="GO:0003919">
    <property type="term" value="F:FMN adenylyltransferase activity"/>
    <property type="evidence" value="ECO:0007669"/>
    <property type="project" value="UniProtKB-UniRule"/>
</dbReference>
<evidence type="ECO:0000256" key="3">
    <source>
        <dbReference type="ARBA" id="ARBA00005201"/>
    </source>
</evidence>
<dbReference type="GO" id="GO:0008531">
    <property type="term" value="F:riboflavin kinase activity"/>
    <property type="evidence" value="ECO:0007669"/>
    <property type="project" value="UniProtKB-UniRule"/>
</dbReference>
<dbReference type="FunFam" id="3.40.50.620:FF:000021">
    <property type="entry name" value="Riboflavin biosynthesis protein"/>
    <property type="match status" value="1"/>
</dbReference>
<evidence type="ECO:0000256" key="11">
    <source>
        <dbReference type="ARBA" id="ARBA00022840"/>
    </source>
</evidence>
<keyword evidence="4 15" id="KW-0285">Flavoprotein</keyword>
<evidence type="ECO:0000256" key="15">
    <source>
        <dbReference type="PIRNR" id="PIRNR004491"/>
    </source>
</evidence>
<dbReference type="EC" id="2.7.7.2" evidence="15"/>
<accession>A0AAP5AIJ9</accession>
<evidence type="ECO:0000256" key="7">
    <source>
        <dbReference type="ARBA" id="ARBA00022695"/>
    </source>
</evidence>
<evidence type="ECO:0000256" key="14">
    <source>
        <dbReference type="ARBA" id="ARBA00049494"/>
    </source>
</evidence>
<protein>
    <recommendedName>
        <fullName evidence="15">Riboflavin biosynthesis protein</fullName>
    </recommendedName>
    <domain>
        <recommendedName>
            <fullName evidence="15">Riboflavin kinase</fullName>
            <ecNumber evidence="15">2.7.1.26</ecNumber>
        </recommendedName>
        <alternativeName>
            <fullName evidence="15">Flavokinase</fullName>
        </alternativeName>
    </domain>
    <domain>
        <recommendedName>
            <fullName evidence="15">FMN adenylyltransferase</fullName>
            <ecNumber evidence="15">2.7.7.2</ecNumber>
        </recommendedName>
        <alternativeName>
            <fullName evidence="15">FAD pyrophosphorylase</fullName>
        </alternativeName>
        <alternativeName>
            <fullName evidence="15">FAD synthase</fullName>
        </alternativeName>
    </domain>
</protein>
<dbReference type="NCBIfam" id="NF004163">
    <property type="entry name" value="PRK05627.1-6"/>
    <property type="match status" value="1"/>
</dbReference>
<dbReference type="EC" id="2.7.1.26" evidence="15"/>
<comment type="similarity">
    <text evidence="15">Belongs to the ribF family.</text>
</comment>
<evidence type="ECO:0000256" key="9">
    <source>
        <dbReference type="ARBA" id="ARBA00022777"/>
    </source>
</evidence>
<keyword evidence="7 15" id="KW-0548">Nucleotidyltransferase</keyword>
<dbReference type="SUPFAM" id="SSF82114">
    <property type="entry name" value="Riboflavin kinase-like"/>
    <property type="match status" value="1"/>
</dbReference>
<comment type="function">
    <text evidence="1">Catalyzes the phosphorylation of riboflavin to FMN followed by the adenylation of FMN to FAD.</text>
</comment>
<dbReference type="Pfam" id="PF01687">
    <property type="entry name" value="Flavokinase"/>
    <property type="match status" value="1"/>
</dbReference>
<evidence type="ECO:0000256" key="13">
    <source>
        <dbReference type="ARBA" id="ARBA00047880"/>
    </source>
</evidence>
<evidence type="ECO:0000256" key="12">
    <source>
        <dbReference type="ARBA" id="ARBA00023268"/>
    </source>
</evidence>
<evidence type="ECO:0000259" key="16">
    <source>
        <dbReference type="SMART" id="SM00904"/>
    </source>
</evidence>
<dbReference type="EMBL" id="JAUTAS010000001">
    <property type="protein sequence ID" value="MDQ1109362.1"/>
    <property type="molecule type" value="Genomic_DNA"/>
</dbReference>
<organism evidence="17 18">
    <name type="scientific">Stenotrophomonas rhizophila</name>
    <dbReference type="NCBI Taxonomy" id="216778"/>
    <lineage>
        <taxon>Bacteria</taxon>
        <taxon>Pseudomonadati</taxon>
        <taxon>Pseudomonadota</taxon>
        <taxon>Gammaproteobacteria</taxon>
        <taxon>Lysobacterales</taxon>
        <taxon>Lysobacteraceae</taxon>
        <taxon>Stenotrophomonas</taxon>
    </lineage>
</organism>
<dbReference type="InterPro" id="IPR015864">
    <property type="entry name" value="FAD_synthase"/>
</dbReference>
<name>A0AAP5AIJ9_9GAMM</name>
<dbReference type="Gene3D" id="2.40.30.30">
    <property type="entry name" value="Riboflavin kinase-like"/>
    <property type="match status" value="1"/>
</dbReference>
<dbReference type="NCBIfam" id="TIGR00083">
    <property type="entry name" value="ribF"/>
    <property type="match status" value="1"/>
</dbReference>
<comment type="caution">
    <text evidence="17">The sequence shown here is derived from an EMBL/GenBank/DDBJ whole genome shotgun (WGS) entry which is preliminary data.</text>
</comment>
<dbReference type="InterPro" id="IPR023465">
    <property type="entry name" value="Riboflavin_kinase_dom_sf"/>
</dbReference>
<dbReference type="InterPro" id="IPR015865">
    <property type="entry name" value="Riboflavin_kinase_bac/euk"/>
</dbReference>
<evidence type="ECO:0000256" key="5">
    <source>
        <dbReference type="ARBA" id="ARBA00022643"/>
    </source>
</evidence>
<reference evidence="17" key="1">
    <citation type="submission" date="2023-07" db="EMBL/GenBank/DDBJ databases">
        <title>Functional and genomic diversity of the sorghum phyllosphere microbiome.</title>
        <authorList>
            <person name="Shade A."/>
        </authorList>
    </citation>
    <scope>NUCLEOTIDE SEQUENCE</scope>
    <source>
        <strain evidence="17">SORGH_AS_0457</strain>
    </source>
</reference>
<dbReference type="PIRSF" id="PIRSF004491">
    <property type="entry name" value="FAD_Synth"/>
    <property type="match status" value="1"/>
</dbReference>
<dbReference type="Proteomes" id="UP001226084">
    <property type="component" value="Unassembled WGS sequence"/>
</dbReference>
<keyword evidence="10 15" id="KW-0274">FAD</keyword>
<evidence type="ECO:0000256" key="8">
    <source>
        <dbReference type="ARBA" id="ARBA00022741"/>
    </source>
</evidence>
<dbReference type="GO" id="GO:0009398">
    <property type="term" value="P:FMN biosynthetic process"/>
    <property type="evidence" value="ECO:0007669"/>
    <property type="project" value="UniProtKB-UniRule"/>
</dbReference>
<evidence type="ECO:0000256" key="2">
    <source>
        <dbReference type="ARBA" id="ARBA00004726"/>
    </source>
</evidence>
<dbReference type="InterPro" id="IPR002606">
    <property type="entry name" value="Riboflavin_kinase_bac"/>
</dbReference>
<dbReference type="GO" id="GO:0005524">
    <property type="term" value="F:ATP binding"/>
    <property type="evidence" value="ECO:0007669"/>
    <property type="project" value="UniProtKB-UniRule"/>
</dbReference>
<dbReference type="GO" id="GO:0006747">
    <property type="term" value="P:FAD biosynthetic process"/>
    <property type="evidence" value="ECO:0007669"/>
    <property type="project" value="UniProtKB-UniRule"/>
</dbReference>
<gene>
    <name evidence="17" type="ORF">QE424_002521</name>
</gene>
<comment type="catalytic activity">
    <reaction evidence="14 15">
        <text>FMN + ATP + H(+) = FAD + diphosphate</text>
        <dbReference type="Rhea" id="RHEA:17237"/>
        <dbReference type="ChEBI" id="CHEBI:15378"/>
        <dbReference type="ChEBI" id="CHEBI:30616"/>
        <dbReference type="ChEBI" id="CHEBI:33019"/>
        <dbReference type="ChEBI" id="CHEBI:57692"/>
        <dbReference type="ChEBI" id="CHEBI:58210"/>
        <dbReference type="EC" id="2.7.7.2"/>
    </reaction>
</comment>
<feature type="domain" description="Riboflavin kinase" evidence="16">
    <location>
        <begin position="184"/>
        <end position="307"/>
    </location>
</feature>
<evidence type="ECO:0000313" key="17">
    <source>
        <dbReference type="EMBL" id="MDQ1109362.1"/>
    </source>
</evidence>
<comment type="catalytic activity">
    <reaction evidence="13 15">
        <text>riboflavin + ATP = FMN + ADP + H(+)</text>
        <dbReference type="Rhea" id="RHEA:14357"/>
        <dbReference type="ChEBI" id="CHEBI:15378"/>
        <dbReference type="ChEBI" id="CHEBI:30616"/>
        <dbReference type="ChEBI" id="CHEBI:57986"/>
        <dbReference type="ChEBI" id="CHEBI:58210"/>
        <dbReference type="ChEBI" id="CHEBI:456216"/>
        <dbReference type="EC" id="2.7.1.26"/>
    </reaction>
</comment>
<dbReference type="SUPFAM" id="SSF52374">
    <property type="entry name" value="Nucleotidylyl transferase"/>
    <property type="match status" value="1"/>
</dbReference>
<evidence type="ECO:0000313" key="18">
    <source>
        <dbReference type="Proteomes" id="UP001226084"/>
    </source>
</evidence>
<dbReference type="CDD" id="cd02064">
    <property type="entry name" value="FAD_synthetase_N"/>
    <property type="match status" value="1"/>
</dbReference>
<dbReference type="PANTHER" id="PTHR22749:SF6">
    <property type="entry name" value="RIBOFLAVIN KINASE"/>
    <property type="match status" value="1"/>
</dbReference>
<evidence type="ECO:0000256" key="1">
    <source>
        <dbReference type="ARBA" id="ARBA00002121"/>
    </source>
</evidence>
<dbReference type="RefSeq" id="WP_307107275.1">
    <property type="nucleotide sequence ID" value="NZ_JAUTAS010000001.1"/>
</dbReference>
<keyword evidence="8 15" id="KW-0547">Nucleotide-binding</keyword>
<dbReference type="PANTHER" id="PTHR22749">
    <property type="entry name" value="RIBOFLAVIN KINASE/FMN ADENYLYLTRANSFERASE"/>
    <property type="match status" value="1"/>
</dbReference>
<keyword evidence="11 15" id="KW-0067">ATP-binding</keyword>
<dbReference type="InterPro" id="IPR023468">
    <property type="entry name" value="Riboflavin_kinase"/>
</dbReference>
<comment type="pathway">
    <text evidence="2 15">Cofactor biosynthesis; FAD biosynthesis; FAD from FMN: step 1/1.</text>
</comment>
<keyword evidence="6 15" id="KW-0808">Transferase</keyword>
<dbReference type="NCBIfam" id="NF004159">
    <property type="entry name" value="PRK05627.1-2"/>
    <property type="match status" value="1"/>
</dbReference>
<dbReference type="AlphaFoldDB" id="A0AAP5AIJ9"/>
<dbReference type="Pfam" id="PF06574">
    <property type="entry name" value="FAD_syn"/>
    <property type="match status" value="1"/>
</dbReference>
<dbReference type="SMART" id="SM00904">
    <property type="entry name" value="Flavokinase"/>
    <property type="match status" value="1"/>
</dbReference>
<dbReference type="Gene3D" id="3.40.50.620">
    <property type="entry name" value="HUPs"/>
    <property type="match status" value="1"/>
</dbReference>
<proteinExistence type="inferred from homology"/>
<evidence type="ECO:0000256" key="4">
    <source>
        <dbReference type="ARBA" id="ARBA00022630"/>
    </source>
</evidence>
<dbReference type="GO" id="GO:0009231">
    <property type="term" value="P:riboflavin biosynthetic process"/>
    <property type="evidence" value="ECO:0007669"/>
    <property type="project" value="InterPro"/>
</dbReference>
<dbReference type="InterPro" id="IPR014729">
    <property type="entry name" value="Rossmann-like_a/b/a_fold"/>
</dbReference>
<keyword evidence="5 15" id="KW-0288">FMN</keyword>
<dbReference type="FunFam" id="2.40.30.30:FF:000003">
    <property type="entry name" value="Riboflavin biosynthesis protein"/>
    <property type="match status" value="1"/>
</dbReference>
<sequence length="315" mass="34775">MTRLFRSIEGGPLFPHGSVVCIGAFDGLHLGHRALVRHAAARARALGVPAVAVAFEPLPREYFAQGEPPPRLTLARDKVTILRDFGVDAIGLLRFDAAMAAMPAEAFVEQLLVNRLGAREVWIGPEFCFGNRRRGDLALLQAMGAERGFSAGEIEPVDFHGERISATRIRQLLREGDFAHAADLLGRPYAIGGRVVRGRQLGRTLGFPTANLRFPKTPALAGIYATWVHGVFDQPWPSVSSFGTRPTVDGVEPLLEAHLFDFQGDLYGRHIQVEFVAKLRDEEKFHDLAALTDQMHRDADQARHILSEHRLRATA</sequence>
<dbReference type="NCBIfam" id="NF004160">
    <property type="entry name" value="PRK05627.1-3"/>
    <property type="match status" value="1"/>
</dbReference>